<evidence type="ECO:0000313" key="3">
    <source>
        <dbReference type="Proteomes" id="UP001189429"/>
    </source>
</evidence>
<name>A0ABN9PDA4_9DINO</name>
<sequence length="285" mass="29615">MLLPASVSDLLQTAAREIGRGAVAGVVASWTVAGGGGEACPPPGPCPLVPPCPNLTCPSPEFVCPQAPCPPRPGLSCPEGPPWVVLALVLVGNVAASVSCGFLFGVRRGGQHGGAAGNPARRPALRGGRGGGVIGSRIFVRYADAGGDLPHERVCLWPLTEVEWITESPGGEQVAEELVDGDIEEFVVLAPGGVVPAHVTSPRYRFREEVGPRALRLKMMEAKQVARAATRPGDSVVEATPFAQLWGGQVAALEDLWRGGGVVPPPRRVRTQAAGGFGRRRATRS</sequence>
<dbReference type="Proteomes" id="UP001189429">
    <property type="component" value="Unassembled WGS sequence"/>
</dbReference>
<evidence type="ECO:0000256" key="1">
    <source>
        <dbReference type="SAM" id="Phobius"/>
    </source>
</evidence>
<comment type="caution">
    <text evidence="2">The sequence shown here is derived from an EMBL/GenBank/DDBJ whole genome shotgun (WGS) entry which is preliminary data.</text>
</comment>
<evidence type="ECO:0000313" key="2">
    <source>
        <dbReference type="EMBL" id="CAK0789391.1"/>
    </source>
</evidence>
<reference evidence="2" key="1">
    <citation type="submission" date="2023-10" db="EMBL/GenBank/DDBJ databases">
        <authorList>
            <person name="Chen Y."/>
            <person name="Shah S."/>
            <person name="Dougan E. K."/>
            <person name="Thang M."/>
            <person name="Chan C."/>
        </authorList>
    </citation>
    <scope>NUCLEOTIDE SEQUENCE [LARGE SCALE GENOMIC DNA]</scope>
</reference>
<protein>
    <submittedName>
        <fullName evidence="2">Uncharacterized protein</fullName>
    </submittedName>
</protein>
<keyword evidence="3" id="KW-1185">Reference proteome</keyword>
<gene>
    <name evidence="2" type="ORF">PCOR1329_LOCUS980</name>
</gene>
<keyword evidence="1" id="KW-0472">Membrane</keyword>
<dbReference type="EMBL" id="CAUYUJ010000226">
    <property type="protein sequence ID" value="CAK0789391.1"/>
    <property type="molecule type" value="Genomic_DNA"/>
</dbReference>
<organism evidence="2 3">
    <name type="scientific">Prorocentrum cordatum</name>
    <dbReference type="NCBI Taxonomy" id="2364126"/>
    <lineage>
        <taxon>Eukaryota</taxon>
        <taxon>Sar</taxon>
        <taxon>Alveolata</taxon>
        <taxon>Dinophyceae</taxon>
        <taxon>Prorocentrales</taxon>
        <taxon>Prorocentraceae</taxon>
        <taxon>Prorocentrum</taxon>
    </lineage>
</organism>
<accession>A0ABN9PDA4</accession>
<keyword evidence="1" id="KW-0812">Transmembrane</keyword>
<feature type="transmembrane region" description="Helical" evidence="1">
    <location>
        <begin position="83"/>
        <end position="104"/>
    </location>
</feature>
<keyword evidence="1" id="KW-1133">Transmembrane helix</keyword>
<proteinExistence type="predicted"/>